<dbReference type="AlphaFoldDB" id="A0A5B7H676"/>
<feature type="region of interest" description="Disordered" evidence="1">
    <location>
        <begin position="1"/>
        <end position="88"/>
    </location>
</feature>
<comment type="caution">
    <text evidence="2">The sequence shown here is derived from an EMBL/GenBank/DDBJ whole genome shotgun (WGS) entry which is preliminary data.</text>
</comment>
<feature type="compositionally biased region" description="Basic and acidic residues" evidence="1">
    <location>
        <begin position="1"/>
        <end position="18"/>
    </location>
</feature>
<feature type="compositionally biased region" description="Basic and acidic residues" evidence="1">
    <location>
        <begin position="36"/>
        <end position="48"/>
    </location>
</feature>
<organism evidence="2 3">
    <name type="scientific">Portunus trituberculatus</name>
    <name type="common">Swimming crab</name>
    <name type="synonym">Neptunus trituberculatus</name>
    <dbReference type="NCBI Taxonomy" id="210409"/>
    <lineage>
        <taxon>Eukaryota</taxon>
        <taxon>Metazoa</taxon>
        <taxon>Ecdysozoa</taxon>
        <taxon>Arthropoda</taxon>
        <taxon>Crustacea</taxon>
        <taxon>Multicrustacea</taxon>
        <taxon>Malacostraca</taxon>
        <taxon>Eumalacostraca</taxon>
        <taxon>Eucarida</taxon>
        <taxon>Decapoda</taxon>
        <taxon>Pleocyemata</taxon>
        <taxon>Brachyura</taxon>
        <taxon>Eubrachyura</taxon>
        <taxon>Portunoidea</taxon>
        <taxon>Portunidae</taxon>
        <taxon>Portuninae</taxon>
        <taxon>Portunus</taxon>
    </lineage>
</organism>
<evidence type="ECO:0000313" key="3">
    <source>
        <dbReference type="Proteomes" id="UP000324222"/>
    </source>
</evidence>
<evidence type="ECO:0000256" key="1">
    <source>
        <dbReference type="SAM" id="MobiDB-lite"/>
    </source>
</evidence>
<gene>
    <name evidence="2" type="ORF">E2C01_061787</name>
</gene>
<reference evidence="2 3" key="1">
    <citation type="submission" date="2019-05" db="EMBL/GenBank/DDBJ databases">
        <title>Another draft genome of Portunus trituberculatus and its Hox gene families provides insights of decapod evolution.</title>
        <authorList>
            <person name="Jeong J.-H."/>
            <person name="Song I."/>
            <person name="Kim S."/>
            <person name="Choi T."/>
            <person name="Kim D."/>
            <person name="Ryu S."/>
            <person name="Kim W."/>
        </authorList>
    </citation>
    <scope>NUCLEOTIDE SEQUENCE [LARGE SCALE GENOMIC DNA]</scope>
    <source>
        <tissue evidence="2">Muscle</tissue>
    </source>
</reference>
<feature type="compositionally biased region" description="Basic residues" evidence="1">
    <location>
        <begin position="19"/>
        <end position="35"/>
    </location>
</feature>
<protein>
    <submittedName>
        <fullName evidence="2">Uncharacterized protein</fullName>
    </submittedName>
</protein>
<proteinExistence type="predicted"/>
<dbReference type="EMBL" id="VSRR010026498">
    <property type="protein sequence ID" value="MPC67610.1"/>
    <property type="molecule type" value="Genomic_DNA"/>
</dbReference>
<feature type="compositionally biased region" description="Polar residues" evidence="1">
    <location>
        <begin position="74"/>
        <end position="88"/>
    </location>
</feature>
<name>A0A5B7H676_PORTR</name>
<dbReference type="Proteomes" id="UP000324222">
    <property type="component" value="Unassembled WGS sequence"/>
</dbReference>
<evidence type="ECO:0000313" key="2">
    <source>
        <dbReference type="EMBL" id="MPC67610.1"/>
    </source>
</evidence>
<accession>A0A5B7H676</accession>
<sequence length="88" mass="9956">MEGDKSGVERRGIGDRRGMLRGRRGVKGRRDRRTRVKEITIKEKEKPSQVKGGVPVRQRAAHRQPPNHEKIRMTSMTSSTPVIPSSLV</sequence>
<keyword evidence="3" id="KW-1185">Reference proteome</keyword>